<accession>W2URM6</accession>
<reference evidence="2" key="1">
    <citation type="submission" date="2013-11" db="EMBL/GenBank/DDBJ databases">
        <title>Draft genome sequence from a member of Zhouia, isolated tidal flat.</title>
        <authorList>
            <person name="Jin H."/>
            <person name="Jeon C.O."/>
        </authorList>
    </citation>
    <scope>NUCLEOTIDE SEQUENCE [LARGE SCALE GENOMIC DNA]</scope>
    <source>
        <strain evidence="2">AD3</strain>
    </source>
</reference>
<name>W2URM6_9FLAO</name>
<comment type="caution">
    <text evidence="1">The sequence shown here is derived from an EMBL/GenBank/DDBJ whole genome shotgun (WGS) entry which is preliminary data.</text>
</comment>
<dbReference type="AlphaFoldDB" id="W2URM6"/>
<evidence type="ECO:0000313" key="2">
    <source>
        <dbReference type="Proteomes" id="UP000018850"/>
    </source>
</evidence>
<protein>
    <submittedName>
        <fullName evidence="1">Uncharacterized protein</fullName>
    </submittedName>
</protein>
<sequence>MGFLVKIIDLVHVNPAGLNLRLSQAMNMKKQAIYSLRTYLKALEYDM</sequence>
<evidence type="ECO:0000313" key="1">
    <source>
        <dbReference type="EMBL" id="ETN96795.1"/>
    </source>
</evidence>
<keyword evidence="2" id="KW-1185">Reference proteome</keyword>
<dbReference type="EMBL" id="AYXY01000001">
    <property type="protein sequence ID" value="ETN96795.1"/>
    <property type="molecule type" value="Genomic_DNA"/>
</dbReference>
<proteinExistence type="predicted"/>
<organism evidence="1 2">
    <name type="scientific">Zhouia amylolytica AD3</name>
    <dbReference type="NCBI Taxonomy" id="1286632"/>
    <lineage>
        <taxon>Bacteria</taxon>
        <taxon>Pseudomonadati</taxon>
        <taxon>Bacteroidota</taxon>
        <taxon>Flavobacteriia</taxon>
        <taxon>Flavobacteriales</taxon>
        <taxon>Flavobacteriaceae</taxon>
        <taxon>Zhouia</taxon>
    </lineage>
</organism>
<gene>
    <name evidence="1" type="ORF">P278_02210</name>
</gene>
<reference evidence="1 2" key="2">
    <citation type="journal article" date="2016" name="Genome Announc.">
        <title>Draft Genome Sequence of Zhouia amylolytica AD3, Isolated from Tidal Flat Sediment.</title>
        <authorList>
            <person name="Jia B."/>
            <person name="Jin H.M."/>
            <person name="Lee H.J."/>
            <person name="Jeon C.O."/>
        </authorList>
    </citation>
    <scope>NUCLEOTIDE SEQUENCE [LARGE SCALE GENOMIC DNA]</scope>
    <source>
        <strain evidence="1 2">AD3</strain>
    </source>
</reference>
<dbReference type="Proteomes" id="UP000018850">
    <property type="component" value="Unassembled WGS sequence"/>
</dbReference>